<feature type="transmembrane region" description="Helical" evidence="7">
    <location>
        <begin position="12"/>
        <end position="34"/>
    </location>
</feature>
<dbReference type="InterPro" id="IPR004960">
    <property type="entry name" value="LipA_acyltrans"/>
</dbReference>
<dbReference type="Pfam" id="PF03279">
    <property type="entry name" value="Lip_A_acyltrans"/>
    <property type="match status" value="1"/>
</dbReference>
<protein>
    <submittedName>
        <fullName evidence="8">Acetyltransferase</fullName>
    </submittedName>
</protein>
<gene>
    <name evidence="8" type="ORF">HMPREF0647_00640</name>
</gene>
<keyword evidence="5 7" id="KW-0472">Membrane</keyword>
<dbReference type="EMBL" id="JRNQ01000002">
    <property type="protein sequence ID" value="KGF45945.1"/>
    <property type="molecule type" value="Genomic_DNA"/>
</dbReference>
<keyword evidence="7" id="KW-1133">Transmembrane helix</keyword>
<keyword evidence="6" id="KW-0012">Acyltransferase</keyword>
<keyword evidence="2" id="KW-1003">Cell membrane</keyword>
<evidence type="ECO:0000256" key="5">
    <source>
        <dbReference type="ARBA" id="ARBA00023136"/>
    </source>
</evidence>
<evidence type="ECO:0000256" key="3">
    <source>
        <dbReference type="ARBA" id="ARBA00022519"/>
    </source>
</evidence>
<comment type="subcellular location">
    <subcellularLocation>
        <location evidence="1">Cell inner membrane</location>
    </subcellularLocation>
</comment>
<sequence length="319" mass="38296">MKILYTLVYSCWYLLSLLPLRVLYVVSDVFYFVLAKIVKYRYQVIWENVSSAFPNYDETKKKHIINNFYAWLCDYFVETVKLMTMSEAEVKRRMVFIGCENLDKNWTDKRSVAVYLGHYGQWEWITSLPLWLHSDGKCTQIYHPLENKIFDKIFLKARQHYGGVCIPMNESLRKLVKYRAKGIPVVLGYIADQAPFWNNIHHWIDFLHHDTPVFTGAERMIKSTDQVVYYGDVRRVKRGYYTCEFKLMTDQPKLFSDYELTDTYFDLLEKSIIYDPSIYLWSHKRWKRTHEEYNIRLNKETGIIDLRDLETIKKEKGIQ</sequence>
<evidence type="ECO:0000256" key="1">
    <source>
        <dbReference type="ARBA" id="ARBA00004533"/>
    </source>
</evidence>
<dbReference type="OrthoDB" id="9801955at2"/>
<name>A0A096AGD5_9BACT</name>
<accession>A0A096AGD5</accession>
<dbReference type="AlphaFoldDB" id="A0A096AGD5"/>
<organism evidence="8 9">
    <name type="scientific">Prevotella bivia DNF00320</name>
    <dbReference type="NCBI Taxonomy" id="1401068"/>
    <lineage>
        <taxon>Bacteria</taxon>
        <taxon>Pseudomonadati</taxon>
        <taxon>Bacteroidota</taxon>
        <taxon>Bacteroidia</taxon>
        <taxon>Bacteroidales</taxon>
        <taxon>Prevotellaceae</taxon>
        <taxon>Prevotella</taxon>
    </lineage>
</organism>
<keyword evidence="7" id="KW-0812">Transmembrane</keyword>
<dbReference type="Proteomes" id="UP000029525">
    <property type="component" value="Unassembled WGS sequence"/>
</dbReference>
<dbReference type="GO" id="GO:0016746">
    <property type="term" value="F:acyltransferase activity"/>
    <property type="evidence" value="ECO:0007669"/>
    <property type="project" value="UniProtKB-KW"/>
</dbReference>
<evidence type="ECO:0000256" key="4">
    <source>
        <dbReference type="ARBA" id="ARBA00022679"/>
    </source>
</evidence>
<keyword evidence="3" id="KW-0997">Cell inner membrane</keyword>
<dbReference type="CDD" id="cd07984">
    <property type="entry name" value="LPLAT_LABLAT-like"/>
    <property type="match status" value="1"/>
</dbReference>
<dbReference type="GO" id="GO:0009247">
    <property type="term" value="P:glycolipid biosynthetic process"/>
    <property type="evidence" value="ECO:0007669"/>
    <property type="project" value="UniProtKB-ARBA"/>
</dbReference>
<reference evidence="8 9" key="1">
    <citation type="submission" date="2014-07" db="EMBL/GenBank/DDBJ databases">
        <authorList>
            <person name="McCorrison J."/>
            <person name="Sanka R."/>
            <person name="Torralba M."/>
            <person name="Gillis M."/>
            <person name="Haft D.H."/>
            <person name="Methe B."/>
            <person name="Sutton G."/>
            <person name="Nelson K.E."/>
        </authorList>
    </citation>
    <scope>NUCLEOTIDE SEQUENCE [LARGE SCALE GENOMIC DNA]</scope>
    <source>
        <strain evidence="8 9">DNF00320</strain>
    </source>
</reference>
<dbReference type="RefSeq" id="WP_036865756.1">
    <property type="nucleotide sequence ID" value="NZ_JRNQ01000002.1"/>
</dbReference>
<evidence type="ECO:0000256" key="2">
    <source>
        <dbReference type="ARBA" id="ARBA00022475"/>
    </source>
</evidence>
<dbReference type="GO" id="GO:0005886">
    <property type="term" value="C:plasma membrane"/>
    <property type="evidence" value="ECO:0007669"/>
    <property type="project" value="UniProtKB-SubCell"/>
</dbReference>
<evidence type="ECO:0000256" key="6">
    <source>
        <dbReference type="ARBA" id="ARBA00023315"/>
    </source>
</evidence>
<dbReference type="PANTHER" id="PTHR30606">
    <property type="entry name" value="LIPID A BIOSYNTHESIS LAUROYL ACYLTRANSFERASE"/>
    <property type="match status" value="1"/>
</dbReference>
<evidence type="ECO:0000313" key="8">
    <source>
        <dbReference type="EMBL" id="KGF45945.1"/>
    </source>
</evidence>
<evidence type="ECO:0000256" key="7">
    <source>
        <dbReference type="SAM" id="Phobius"/>
    </source>
</evidence>
<evidence type="ECO:0000313" key="9">
    <source>
        <dbReference type="Proteomes" id="UP000029525"/>
    </source>
</evidence>
<keyword evidence="4 8" id="KW-0808">Transferase</keyword>
<proteinExistence type="predicted"/>
<comment type="caution">
    <text evidence="8">The sequence shown here is derived from an EMBL/GenBank/DDBJ whole genome shotgun (WGS) entry which is preliminary data.</text>
</comment>
<dbReference type="PANTHER" id="PTHR30606:SF10">
    <property type="entry name" value="PHOSPHATIDYLINOSITOL MANNOSIDE ACYLTRANSFERASE"/>
    <property type="match status" value="1"/>
</dbReference>